<organism evidence="2 3">
    <name type="scientific">Anopheles albimanus</name>
    <name type="common">New world malaria mosquito</name>
    <dbReference type="NCBI Taxonomy" id="7167"/>
    <lineage>
        <taxon>Eukaryota</taxon>
        <taxon>Metazoa</taxon>
        <taxon>Ecdysozoa</taxon>
        <taxon>Arthropoda</taxon>
        <taxon>Hexapoda</taxon>
        <taxon>Insecta</taxon>
        <taxon>Pterygota</taxon>
        <taxon>Neoptera</taxon>
        <taxon>Endopterygota</taxon>
        <taxon>Diptera</taxon>
        <taxon>Nematocera</taxon>
        <taxon>Culicoidea</taxon>
        <taxon>Culicidae</taxon>
        <taxon>Anophelinae</taxon>
        <taxon>Anopheles</taxon>
    </lineage>
</organism>
<name>A0A182FZF5_ANOAL</name>
<evidence type="ECO:0000256" key="1">
    <source>
        <dbReference type="SAM" id="MobiDB-lite"/>
    </source>
</evidence>
<protein>
    <submittedName>
        <fullName evidence="2">Uncharacterized protein</fullName>
    </submittedName>
</protein>
<accession>A0A182FZF5</accession>
<dbReference type="Proteomes" id="UP000069272">
    <property type="component" value="Chromosome 3R"/>
</dbReference>
<reference evidence="2 3" key="1">
    <citation type="journal article" date="2017" name="G3 (Bethesda)">
        <title>The Physical Genome Mapping of Anopheles albimanus Corrected Scaffold Misassemblies and Identified Interarm Rearrangements in Genus Anopheles.</title>
        <authorList>
            <person name="Artemov G.N."/>
            <person name="Peery A.N."/>
            <person name="Jiang X."/>
            <person name="Tu Z."/>
            <person name="Stegniy V.N."/>
            <person name="Sharakhova M.V."/>
            <person name="Sharakhov I.V."/>
        </authorList>
    </citation>
    <scope>NUCLEOTIDE SEQUENCE [LARGE SCALE GENOMIC DNA]</scope>
    <source>
        <strain evidence="2 3">ALBI9_A</strain>
    </source>
</reference>
<dbReference type="EnsemblMetazoa" id="AALB014971-RA">
    <property type="protein sequence ID" value="AALB014971-PA"/>
    <property type="gene ID" value="AALB014971"/>
</dbReference>
<reference evidence="2" key="2">
    <citation type="submission" date="2022-08" db="UniProtKB">
        <authorList>
            <consortium name="EnsemblMetazoa"/>
        </authorList>
    </citation>
    <scope>IDENTIFICATION</scope>
    <source>
        <strain evidence="2">STECLA/ALBI9_A</strain>
    </source>
</reference>
<dbReference type="VEuPathDB" id="VectorBase:AALB014971"/>
<feature type="region of interest" description="Disordered" evidence="1">
    <location>
        <begin position="25"/>
        <end position="62"/>
    </location>
</feature>
<keyword evidence="3" id="KW-1185">Reference proteome</keyword>
<feature type="compositionally biased region" description="Polar residues" evidence="1">
    <location>
        <begin position="36"/>
        <end position="59"/>
    </location>
</feature>
<dbReference type="AlphaFoldDB" id="A0A182FZF5"/>
<evidence type="ECO:0000313" key="3">
    <source>
        <dbReference type="Proteomes" id="UP000069272"/>
    </source>
</evidence>
<evidence type="ECO:0000313" key="2">
    <source>
        <dbReference type="EnsemblMetazoa" id="AALB014971-PA"/>
    </source>
</evidence>
<sequence length="118" mass="13115">MKLLCCVALVPNRRTRRQQHIANVKKPPLKIGHGPTTVTGPEQRSVSKTAKMSSQSGKQRSLIRDTCPTRFGQFSCMNSFSPYLTSSRMKWIWARTENATQSSCNGAGEDGTRYGGQH</sequence>
<feature type="region of interest" description="Disordered" evidence="1">
    <location>
        <begin position="99"/>
        <end position="118"/>
    </location>
</feature>
<proteinExistence type="predicted"/>